<comment type="caution">
    <text evidence="1">The sequence shown here is derived from an EMBL/GenBank/DDBJ whole genome shotgun (WGS) entry which is preliminary data.</text>
</comment>
<name>A0A0F9FH43_9ZZZZ</name>
<protein>
    <submittedName>
        <fullName evidence="1">Uncharacterized protein</fullName>
    </submittedName>
</protein>
<dbReference type="EMBL" id="LAZR01021361">
    <property type="protein sequence ID" value="KKL85598.1"/>
    <property type="molecule type" value="Genomic_DNA"/>
</dbReference>
<proteinExistence type="predicted"/>
<reference evidence="1" key="1">
    <citation type="journal article" date="2015" name="Nature">
        <title>Complex archaea that bridge the gap between prokaryotes and eukaryotes.</title>
        <authorList>
            <person name="Spang A."/>
            <person name="Saw J.H."/>
            <person name="Jorgensen S.L."/>
            <person name="Zaremba-Niedzwiedzka K."/>
            <person name="Martijn J."/>
            <person name="Lind A.E."/>
            <person name="van Eijk R."/>
            <person name="Schleper C."/>
            <person name="Guy L."/>
            <person name="Ettema T.J."/>
        </authorList>
    </citation>
    <scope>NUCLEOTIDE SEQUENCE</scope>
</reference>
<gene>
    <name evidence="1" type="ORF">LCGC14_1953100</name>
</gene>
<dbReference type="AlphaFoldDB" id="A0A0F9FH43"/>
<accession>A0A0F9FH43</accession>
<organism evidence="1">
    <name type="scientific">marine sediment metagenome</name>
    <dbReference type="NCBI Taxonomy" id="412755"/>
    <lineage>
        <taxon>unclassified sequences</taxon>
        <taxon>metagenomes</taxon>
        <taxon>ecological metagenomes</taxon>
    </lineage>
</organism>
<sequence>MKKEEEQKRLNEECQKKLEAKKGCNNEEEKK</sequence>
<evidence type="ECO:0000313" key="1">
    <source>
        <dbReference type="EMBL" id="KKL85598.1"/>
    </source>
</evidence>